<organism evidence="4 5">
    <name type="scientific">Tegillarca granosa</name>
    <name type="common">Malaysian cockle</name>
    <name type="synonym">Anadara granosa</name>
    <dbReference type="NCBI Taxonomy" id="220873"/>
    <lineage>
        <taxon>Eukaryota</taxon>
        <taxon>Metazoa</taxon>
        <taxon>Spiralia</taxon>
        <taxon>Lophotrochozoa</taxon>
        <taxon>Mollusca</taxon>
        <taxon>Bivalvia</taxon>
        <taxon>Autobranchia</taxon>
        <taxon>Pteriomorphia</taxon>
        <taxon>Arcoida</taxon>
        <taxon>Arcoidea</taxon>
        <taxon>Arcidae</taxon>
        <taxon>Tegillarca</taxon>
    </lineage>
</organism>
<keyword evidence="2" id="KW-0663">Pyridoxal phosphate</keyword>
<evidence type="ECO:0000313" key="5">
    <source>
        <dbReference type="Proteomes" id="UP001217089"/>
    </source>
</evidence>
<dbReference type="Gene3D" id="3.90.1150.10">
    <property type="entry name" value="Aspartate Aminotransferase, domain 1"/>
    <property type="match status" value="1"/>
</dbReference>
<dbReference type="InterPro" id="IPR015422">
    <property type="entry name" value="PyrdxlP-dep_Trfase_small"/>
</dbReference>
<comment type="caution">
    <text evidence="4">The sequence shown here is derived from an EMBL/GenBank/DDBJ whole genome shotgun (WGS) entry which is preliminary data.</text>
</comment>
<name>A0ABQ9FPW6_TEGGR</name>
<dbReference type="Gene3D" id="3.40.640.10">
    <property type="entry name" value="Type I PLP-dependent aspartate aminotransferase-like (Major domain)"/>
    <property type="match status" value="1"/>
</dbReference>
<dbReference type="SUPFAM" id="SSF53383">
    <property type="entry name" value="PLP-dependent transferases"/>
    <property type="match status" value="1"/>
</dbReference>
<dbReference type="InterPro" id="IPR050477">
    <property type="entry name" value="GrpII_AminoAcid_Decarb"/>
</dbReference>
<dbReference type="PANTHER" id="PTHR42735:SF6">
    <property type="entry name" value="SPHINGOSINE-1-PHOSPHATE LYASE 1"/>
    <property type="match status" value="1"/>
</dbReference>
<keyword evidence="5" id="KW-1185">Reference proteome</keyword>
<dbReference type="PANTHER" id="PTHR42735">
    <property type="match status" value="1"/>
</dbReference>
<proteinExistence type="predicted"/>
<accession>A0ABQ9FPW6</accession>
<keyword evidence="3" id="KW-0456">Lyase</keyword>
<evidence type="ECO:0008006" key="6">
    <source>
        <dbReference type="Google" id="ProtNLM"/>
    </source>
</evidence>
<sequence>MVCGHIQTYGMFAWSNPLHPEVFPEVRKMEAEVVRMCCNMFNGGPETCGTMTSGGTESILLACLSYRNRARENGINFPEMIIPVTVHAAFDKAAEYFRMKITHIPIDEKTRKVDIKAMKRAINRNTCMLVGSAPNFGHGIIDSIEEIAEYGFAPKGSSVILYSNKIYRKYQFFVQPDWPGGIYATSTMGGSRAGAIISACWATMMYMGESGYVESTKKIVSTARYVASKLREIQGVKVYGEPLMSVIGIGSDVFNIFRLADYLTAIGWNLNSLQYPNSIHLCCTLCHTKEGVADKFIEDVKAGVQECMKDPDSKIGGMGAIYGMAQSIPDKSVVQLLTGCYLNALYSTSPDNSNPTE</sequence>
<dbReference type="InterPro" id="IPR015424">
    <property type="entry name" value="PyrdxlP-dep_Trfase"/>
</dbReference>
<reference evidence="4 5" key="1">
    <citation type="submission" date="2022-12" db="EMBL/GenBank/DDBJ databases">
        <title>Chromosome-level genome of Tegillarca granosa.</title>
        <authorList>
            <person name="Kim J."/>
        </authorList>
    </citation>
    <scope>NUCLEOTIDE SEQUENCE [LARGE SCALE GENOMIC DNA]</scope>
    <source>
        <strain evidence="4">Teg-2019</strain>
        <tissue evidence="4">Adductor muscle</tissue>
    </source>
</reference>
<evidence type="ECO:0000256" key="2">
    <source>
        <dbReference type="ARBA" id="ARBA00022898"/>
    </source>
</evidence>
<dbReference type="InterPro" id="IPR015421">
    <property type="entry name" value="PyrdxlP-dep_Trfase_major"/>
</dbReference>
<dbReference type="Proteomes" id="UP001217089">
    <property type="component" value="Unassembled WGS sequence"/>
</dbReference>
<dbReference type="EMBL" id="JARBDR010000214">
    <property type="protein sequence ID" value="KAJ8319326.1"/>
    <property type="molecule type" value="Genomic_DNA"/>
</dbReference>
<evidence type="ECO:0000313" key="4">
    <source>
        <dbReference type="EMBL" id="KAJ8319326.1"/>
    </source>
</evidence>
<comment type="cofactor">
    <cofactor evidence="1">
        <name>pyridoxal 5'-phosphate</name>
        <dbReference type="ChEBI" id="CHEBI:597326"/>
    </cofactor>
</comment>
<evidence type="ECO:0000256" key="3">
    <source>
        <dbReference type="ARBA" id="ARBA00023239"/>
    </source>
</evidence>
<evidence type="ECO:0000256" key="1">
    <source>
        <dbReference type="ARBA" id="ARBA00001933"/>
    </source>
</evidence>
<protein>
    <recommendedName>
        <fullName evidence="6">Sphingosine-1-phosphate lyase 1</fullName>
    </recommendedName>
</protein>
<gene>
    <name evidence="4" type="ORF">KUTeg_004417</name>
</gene>
<dbReference type="Gene3D" id="6.10.140.2150">
    <property type="match status" value="1"/>
</dbReference>